<dbReference type="EMBL" id="VEPZ02000866">
    <property type="protein sequence ID" value="KAE8715206.1"/>
    <property type="molecule type" value="Genomic_DNA"/>
</dbReference>
<accession>A0A6A3BDX0</accession>
<dbReference type="InterPro" id="IPR005045">
    <property type="entry name" value="CDC50/LEM3_fam"/>
</dbReference>
<evidence type="ECO:0000256" key="1">
    <source>
        <dbReference type="ARBA" id="ARBA00004370"/>
    </source>
</evidence>
<comment type="caution">
    <text evidence="7">The sequence shown here is derived from an EMBL/GenBank/DDBJ whole genome shotgun (WGS) entry which is preliminary data.</text>
</comment>
<evidence type="ECO:0000256" key="6">
    <source>
        <dbReference type="SAM" id="Phobius"/>
    </source>
</evidence>
<dbReference type="PANTHER" id="PTHR10926:SF29">
    <property type="entry name" value="ALA-INTERACTING SUBUNIT 2-RELATED"/>
    <property type="match status" value="1"/>
</dbReference>
<dbReference type="AlphaFoldDB" id="A0A6A3BDX0"/>
<keyword evidence="8" id="KW-1185">Reference proteome</keyword>
<keyword evidence="3 6" id="KW-0812">Transmembrane</keyword>
<keyword evidence="5 6" id="KW-0472">Membrane</keyword>
<feature type="transmembrane region" description="Helical" evidence="6">
    <location>
        <begin position="59"/>
        <end position="81"/>
    </location>
</feature>
<keyword evidence="4 6" id="KW-1133">Transmembrane helix</keyword>
<evidence type="ECO:0000256" key="4">
    <source>
        <dbReference type="ARBA" id="ARBA00022989"/>
    </source>
</evidence>
<comment type="subcellular location">
    <subcellularLocation>
        <location evidence="1">Membrane</location>
    </subcellularLocation>
</comment>
<reference evidence="7" key="1">
    <citation type="submission" date="2019-09" db="EMBL/GenBank/DDBJ databases">
        <title>Draft genome information of white flower Hibiscus syriacus.</title>
        <authorList>
            <person name="Kim Y.-M."/>
        </authorList>
    </citation>
    <scope>NUCLEOTIDE SEQUENCE [LARGE SCALE GENOMIC DNA]</scope>
    <source>
        <strain evidence="7">YM2019G1</strain>
    </source>
</reference>
<dbReference type="GO" id="GO:0005783">
    <property type="term" value="C:endoplasmic reticulum"/>
    <property type="evidence" value="ECO:0007669"/>
    <property type="project" value="TreeGrafter"/>
</dbReference>
<dbReference type="GO" id="GO:0005794">
    <property type="term" value="C:Golgi apparatus"/>
    <property type="evidence" value="ECO:0007669"/>
    <property type="project" value="TreeGrafter"/>
</dbReference>
<gene>
    <name evidence="7" type="ORF">F3Y22_tig00110186pilonHSYRG00148</name>
</gene>
<evidence type="ECO:0000256" key="2">
    <source>
        <dbReference type="ARBA" id="ARBA00009457"/>
    </source>
</evidence>
<organism evidence="7 8">
    <name type="scientific">Hibiscus syriacus</name>
    <name type="common">Rose of Sharon</name>
    <dbReference type="NCBI Taxonomy" id="106335"/>
    <lineage>
        <taxon>Eukaryota</taxon>
        <taxon>Viridiplantae</taxon>
        <taxon>Streptophyta</taxon>
        <taxon>Embryophyta</taxon>
        <taxon>Tracheophyta</taxon>
        <taxon>Spermatophyta</taxon>
        <taxon>Magnoliopsida</taxon>
        <taxon>eudicotyledons</taxon>
        <taxon>Gunneridae</taxon>
        <taxon>Pentapetalae</taxon>
        <taxon>rosids</taxon>
        <taxon>malvids</taxon>
        <taxon>Malvales</taxon>
        <taxon>Malvaceae</taxon>
        <taxon>Malvoideae</taxon>
        <taxon>Hibiscus</taxon>
    </lineage>
</organism>
<name>A0A6A3BDX0_HIBSY</name>
<evidence type="ECO:0000313" key="7">
    <source>
        <dbReference type="EMBL" id="KAE8715206.1"/>
    </source>
</evidence>
<evidence type="ECO:0000313" key="8">
    <source>
        <dbReference type="Proteomes" id="UP000436088"/>
    </source>
</evidence>
<protein>
    <submittedName>
        <fullName evidence="7">ALA-interacting subunit 2</fullName>
    </submittedName>
</protein>
<proteinExistence type="inferred from homology"/>
<sequence>MRTSALPSFRKLYGRIEEDLDVDDVIVVNLMNNYNTYSFGGIKKLGLSTSSWLGGKNDFLGHACFLVGSSSLILAIFFTLLHLKYRRPYGGASYLPWNMKTLSG</sequence>
<evidence type="ECO:0000256" key="5">
    <source>
        <dbReference type="ARBA" id="ARBA00023136"/>
    </source>
</evidence>
<dbReference type="Proteomes" id="UP000436088">
    <property type="component" value="Unassembled WGS sequence"/>
</dbReference>
<comment type="similarity">
    <text evidence="2">Belongs to the CDC50/LEM3 family.</text>
</comment>
<evidence type="ECO:0000256" key="3">
    <source>
        <dbReference type="ARBA" id="ARBA00022692"/>
    </source>
</evidence>
<dbReference type="Pfam" id="PF03381">
    <property type="entry name" value="CDC50"/>
    <property type="match status" value="1"/>
</dbReference>
<dbReference type="PANTHER" id="PTHR10926">
    <property type="entry name" value="CELL CYCLE CONTROL PROTEIN 50"/>
    <property type="match status" value="1"/>
</dbReference>
<dbReference type="GO" id="GO:0005886">
    <property type="term" value="C:plasma membrane"/>
    <property type="evidence" value="ECO:0007669"/>
    <property type="project" value="TreeGrafter"/>
</dbReference>